<accession>A0A6A7MZN5</accession>
<keyword evidence="1" id="KW-1133">Transmembrane helix</keyword>
<feature type="transmembrane region" description="Helical" evidence="1">
    <location>
        <begin position="309"/>
        <end position="328"/>
    </location>
</feature>
<feature type="transmembrane region" description="Helical" evidence="1">
    <location>
        <begin position="334"/>
        <end position="355"/>
    </location>
</feature>
<evidence type="ECO:0000313" key="2">
    <source>
        <dbReference type="EMBL" id="MQA38118.1"/>
    </source>
</evidence>
<protein>
    <recommendedName>
        <fullName evidence="4">ABC-2 type transport system permease protein</fullName>
    </recommendedName>
</protein>
<feature type="transmembrane region" description="Helical" evidence="1">
    <location>
        <begin position="148"/>
        <end position="169"/>
    </location>
</feature>
<comment type="caution">
    <text evidence="2">The sequence shown here is derived from an EMBL/GenBank/DDBJ whole genome shotgun (WGS) entry which is preliminary data.</text>
</comment>
<feature type="transmembrane region" description="Helical" evidence="1">
    <location>
        <begin position="22"/>
        <end position="55"/>
    </location>
</feature>
<keyword evidence="3" id="KW-1185">Reference proteome</keyword>
<feature type="transmembrane region" description="Helical" evidence="1">
    <location>
        <begin position="367"/>
        <end position="385"/>
    </location>
</feature>
<sequence length="386" mass="42198">MILSANSLSPYLRFRVRMAHQAMVQFVASFASSLGYIMLGFGQVLVGLIACLALPGLFAATRPWPQALGLFAGQALLASAPVWLLRKRLLPEQVLLWCRPLPIPARGQWIASIAVAGIIIVPLSMAYALSTAIWLYQWPDWLRPVAPQAVLLTAGSLLLGWIVSTLVLARRCRMPAAARLHAHRPPPAPYVPRVPSLQRMAAASLPRRAWTALHHWRQLFWLPFWRAENVVGIQQTVLLLGALLSIAVWLWRPPSVPPTLWAANAALLLMLLTDRGDKAVTEQIALLRPVAAAWPVPIENLFRFARISALLPGLAVMAWFALLTLGHLGRASSAGYSTTVATVWLCFAGVAQVAVISLRRLSVNGRVGLVISSIIILIAIGSELWN</sequence>
<keyword evidence="1" id="KW-0472">Membrane</keyword>
<feature type="transmembrane region" description="Helical" evidence="1">
    <location>
        <begin position="109"/>
        <end position="136"/>
    </location>
</feature>
<dbReference type="AlphaFoldDB" id="A0A6A7MZN5"/>
<dbReference type="EMBL" id="WHUG01000003">
    <property type="protein sequence ID" value="MQA38118.1"/>
    <property type="molecule type" value="Genomic_DNA"/>
</dbReference>
<dbReference type="RefSeq" id="WP_152837579.1">
    <property type="nucleotide sequence ID" value="NZ_WHUG01000003.1"/>
</dbReference>
<dbReference type="Proteomes" id="UP000440498">
    <property type="component" value="Unassembled WGS sequence"/>
</dbReference>
<name>A0A6A7MZN5_9BURK</name>
<organism evidence="2 3">
    <name type="scientific">Rugamonas aquatica</name>
    <dbReference type="NCBI Taxonomy" id="2743357"/>
    <lineage>
        <taxon>Bacteria</taxon>
        <taxon>Pseudomonadati</taxon>
        <taxon>Pseudomonadota</taxon>
        <taxon>Betaproteobacteria</taxon>
        <taxon>Burkholderiales</taxon>
        <taxon>Oxalobacteraceae</taxon>
        <taxon>Telluria group</taxon>
        <taxon>Rugamonas</taxon>
    </lineage>
</organism>
<evidence type="ECO:0008006" key="4">
    <source>
        <dbReference type="Google" id="ProtNLM"/>
    </source>
</evidence>
<reference evidence="2 3" key="1">
    <citation type="submission" date="2019-10" db="EMBL/GenBank/DDBJ databases">
        <title>Two novel species isolated from a subtropical stream in China.</title>
        <authorList>
            <person name="Lu H."/>
        </authorList>
    </citation>
    <scope>NUCLEOTIDE SEQUENCE [LARGE SCALE GENOMIC DNA]</scope>
    <source>
        <strain evidence="2 3">FT29W</strain>
    </source>
</reference>
<feature type="transmembrane region" description="Helical" evidence="1">
    <location>
        <begin position="67"/>
        <end position="85"/>
    </location>
</feature>
<evidence type="ECO:0000313" key="3">
    <source>
        <dbReference type="Proteomes" id="UP000440498"/>
    </source>
</evidence>
<keyword evidence="1" id="KW-0812">Transmembrane</keyword>
<evidence type="ECO:0000256" key="1">
    <source>
        <dbReference type="SAM" id="Phobius"/>
    </source>
</evidence>
<proteinExistence type="predicted"/>
<gene>
    <name evidence="2" type="ORF">GEV02_08160</name>
</gene>